<keyword evidence="1" id="KW-1133">Transmembrane helix</keyword>
<evidence type="ECO:0000313" key="3">
    <source>
        <dbReference type="Proteomes" id="UP000606974"/>
    </source>
</evidence>
<feature type="transmembrane region" description="Helical" evidence="1">
    <location>
        <begin position="40"/>
        <end position="60"/>
    </location>
</feature>
<accession>A0A8H7AMQ4</accession>
<evidence type="ECO:0000256" key="1">
    <source>
        <dbReference type="SAM" id="Phobius"/>
    </source>
</evidence>
<dbReference type="EMBL" id="JAACFV010000032">
    <property type="protein sequence ID" value="KAF7510229.1"/>
    <property type="molecule type" value="Genomic_DNA"/>
</dbReference>
<name>A0A8H7AMQ4_9EURO</name>
<sequence length="116" mass="13052">MFQSNFLTSSEMTKYTNYSTLSWLKPKGFNANTILGYLSYLIRPLTFVFSAITGQLGVMLTLKDKFVNKQGVIILFIYLGVLAVIEVLVFVIWYVRGSKPVADEENQLGLSPTIES</sequence>
<feature type="transmembrane region" description="Helical" evidence="1">
    <location>
        <begin position="72"/>
        <end position="95"/>
    </location>
</feature>
<reference evidence="2" key="1">
    <citation type="submission" date="2020-02" db="EMBL/GenBank/DDBJ databases">
        <authorList>
            <person name="Palmer J.M."/>
        </authorList>
    </citation>
    <scope>NUCLEOTIDE SEQUENCE</scope>
    <source>
        <strain evidence="2">EPUS1.4</strain>
        <tissue evidence="2">Thallus</tissue>
    </source>
</reference>
<keyword evidence="1" id="KW-0472">Membrane</keyword>
<evidence type="ECO:0000313" key="2">
    <source>
        <dbReference type="EMBL" id="KAF7510229.1"/>
    </source>
</evidence>
<protein>
    <submittedName>
        <fullName evidence="2">Uncharacterized protein</fullName>
    </submittedName>
</protein>
<gene>
    <name evidence="2" type="ORF">GJ744_006925</name>
</gene>
<dbReference type="AlphaFoldDB" id="A0A8H7AMQ4"/>
<dbReference type="Proteomes" id="UP000606974">
    <property type="component" value="Unassembled WGS sequence"/>
</dbReference>
<proteinExistence type="predicted"/>
<keyword evidence="1" id="KW-0812">Transmembrane</keyword>
<organism evidence="2 3">
    <name type="scientific">Endocarpon pusillum</name>
    <dbReference type="NCBI Taxonomy" id="364733"/>
    <lineage>
        <taxon>Eukaryota</taxon>
        <taxon>Fungi</taxon>
        <taxon>Dikarya</taxon>
        <taxon>Ascomycota</taxon>
        <taxon>Pezizomycotina</taxon>
        <taxon>Eurotiomycetes</taxon>
        <taxon>Chaetothyriomycetidae</taxon>
        <taxon>Verrucariales</taxon>
        <taxon>Verrucariaceae</taxon>
        <taxon>Endocarpon</taxon>
    </lineage>
</organism>
<comment type="caution">
    <text evidence="2">The sequence shown here is derived from an EMBL/GenBank/DDBJ whole genome shotgun (WGS) entry which is preliminary data.</text>
</comment>
<keyword evidence="3" id="KW-1185">Reference proteome</keyword>